<reference evidence="1" key="1">
    <citation type="submission" date="2019-08" db="EMBL/GenBank/DDBJ databases">
        <authorList>
            <person name="Kucharzyk K."/>
            <person name="Murdoch R.W."/>
            <person name="Higgins S."/>
            <person name="Loffler F."/>
        </authorList>
    </citation>
    <scope>NUCLEOTIDE SEQUENCE</scope>
</reference>
<organism evidence="1">
    <name type="scientific">bioreactor metagenome</name>
    <dbReference type="NCBI Taxonomy" id="1076179"/>
    <lineage>
        <taxon>unclassified sequences</taxon>
        <taxon>metagenomes</taxon>
        <taxon>ecological metagenomes</taxon>
    </lineage>
</organism>
<protein>
    <submittedName>
        <fullName evidence="1">Uncharacterized protein</fullName>
    </submittedName>
</protein>
<accession>A0A645BZS0</accession>
<dbReference type="AlphaFoldDB" id="A0A645BZS0"/>
<name>A0A645BZS0_9ZZZZ</name>
<dbReference type="SUPFAM" id="SSF143517">
    <property type="entry name" value="TRCF domain-like"/>
    <property type="match status" value="1"/>
</dbReference>
<comment type="caution">
    <text evidence="1">The sequence shown here is derived from an EMBL/GenBank/DDBJ whole genome shotgun (WGS) entry which is preliminary data.</text>
</comment>
<proteinExistence type="predicted"/>
<evidence type="ECO:0000313" key="1">
    <source>
        <dbReference type="EMBL" id="MPM70588.1"/>
    </source>
</evidence>
<dbReference type="EMBL" id="VSSQ01023560">
    <property type="protein sequence ID" value="MPM70588.1"/>
    <property type="molecule type" value="Genomic_DNA"/>
</dbReference>
<gene>
    <name evidence="1" type="ORF">SDC9_117543</name>
</gene>
<dbReference type="InterPro" id="IPR037235">
    <property type="entry name" value="TRCF-like_C_D7"/>
</dbReference>
<sequence>MGLINISLLRNIAMDNGITEIGQQDNSLLLYTDILDMRMIAAISNMMKGRITVSTTGRTHFRVKMLKGQSQLEVLKQVLALMSLARERQAEKEKQVSV</sequence>